<dbReference type="AlphaFoldDB" id="A0A6G0ZQH8"/>
<evidence type="ECO:0000259" key="1">
    <source>
        <dbReference type="PROSITE" id="PS50105"/>
    </source>
</evidence>
<dbReference type="EMBL" id="VUJU01000047">
    <property type="protein sequence ID" value="KAF0773582.1"/>
    <property type="molecule type" value="Genomic_DNA"/>
</dbReference>
<dbReference type="SMART" id="SM00454">
    <property type="entry name" value="SAM"/>
    <property type="match status" value="1"/>
</dbReference>
<dbReference type="SUPFAM" id="SSF47769">
    <property type="entry name" value="SAM/Pointed domain"/>
    <property type="match status" value="1"/>
</dbReference>
<comment type="caution">
    <text evidence="2">The sequence shown here is derived from an EMBL/GenBank/DDBJ whole genome shotgun (WGS) entry which is preliminary data.</text>
</comment>
<dbReference type="CDD" id="cd09515">
    <property type="entry name" value="SAM_SGMS1-like"/>
    <property type="match status" value="1"/>
</dbReference>
<dbReference type="Pfam" id="PF00536">
    <property type="entry name" value="SAM_1"/>
    <property type="match status" value="1"/>
</dbReference>
<accession>A0A6G0ZQH8</accession>
<evidence type="ECO:0000313" key="3">
    <source>
        <dbReference type="Proteomes" id="UP000478052"/>
    </source>
</evidence>
<proteinExistence type="predicted"/>
<evidence type="ECO:0000313" key="2">
    <source>
        <dbReference type="EMBL" id="KAF0773582.1"/>
    </source>
</evidence>
<feature type="domain" description="SAM" evidence="1">
    <location>
        <begin position="7"/>
        <end position="73"/>
    </location>
</feature>
<dbReference type="InterPro" id="IPR001660">
    <property type="entry name" value="SAM"/>
</dbReference>
<organism evidence="2 3">
    <name type="scientific">Aphis craccivora</name>
    <name type="common">Cowpea aphid</name>
    <dbReference type="NCBI Taxonomy" id="307492"/>
    <lineage>
        <taxon>Eukaryota</taxon>
        <taxon>Metazoa</taxon>
        <taxon>Ecdysozoa</taxon>
        <taxon>Arthropoda</taxon>
        <taxon>Hexapoda</taxon>
        <taxon>Insecta</taxon>
        <taxon>Pterygota</taxon>
        <taxon>Neoptera</taxon>
        <taxon>Paraneoptera</taxon>
        <taxon>Hemiptera</taxon>
        <taxon>Sternorrhyncha</taxon>
        <taxon>Aphidomorpha</taxon>
        <taxon>Aphidoidea</taxon>
        <taxon>Aphididae</taxon>
        <taxon>Aphidini</taxon>
        <taxon>Aphis</taxon>
        <taxon>Aphis</taxon>
    </lineage>
</organism>
<sequence>MEPVINWNPREVSIWLEKKGHSKYSRILTEDHCIDGRALLLINESDLKSPPISINVLGDIKRLMLDIRQLKVENRQSLLQLGFDPISLLTKPVCSAHVYGTQFRPDF</sequence>
<gene>
    <name evidence="2" type="ORF">FWK35_00000185</name>
</gene>
<dbReference type="InterPro" id="IPR013761">
    <property type="entry name" value="SAM/pointed_sf"/>
</dbReference>
<name>A0A6G0ZQH8_APHCR</name>
<reference evidence="2 3" key="1">
    <citation type="submission" date="2019-08" db="EMBL/GenBank/DDBJ databases">
        <title>Whole genome of Aphis craccivora.</title>
        <authorList>
            <person name="Voronova N.V."/>
            <person name="Shulinski R.S."/>
            <person name="Bandarenka Y.V."/>
            <person name="Zhorov D.G."/>
            <person name="Warner D."/>
        </authorList>
    </citation>
    <scope>NUCLEOTIDE SEQUENCE [LARGE SCALE GENOMIC DNA]</scope>
    <source>
        <strain evidence="2">180601</strain>
        <tissue evidence="2">Whole Body</tissue>
    </source>
</reference>
<protein>
    <submittedName>
        <fullName evidence="2">Sphingomyelin synthase-related protein 1-like</fullName>
    </submittedName>
</protein>
<keyword evidence="3" id="KW-1185">Reference proteome</keyword>
<dbReference type="Gene3D" id="1.10.150.50">
    <property type="entry name" value="Transcription Factor, Ets-1"/>
    <property type="match status" value="1"/>
</dbReference>
<dbReference type="OrthoDB" id="422827at2759"/>
<dbReference type="Proteomes" id="UP000478052">
    <property type="component" value="Unassembled WGS sequence"/>
</dbReference>
<dbReference type="PROSITE" id="PS50105">
    <property type="entry name" value="SAM_DOMAIN"/>
    <property type="match status" value="1"/>
</dbReference>